<dbReference type="InterPro" id="IPR007061">
    <property type="entry name" value="MST-like"/>
</dbReference>
<reference evidence="1 2" key="1">
    <citation type="submission" date="2019-07" db="EMBL/GenBank/DDBJ databases">
        <title>complete genome sequencing of Ornithinimicrobium sp. H23M54.</title>
        <authorList>
            <person name="Bae J.-W."/>
            <person name="Lee S.-Y."/>
        </authorList>
    </citation>
    <scope>NUCLEOTIDE SEQUENCE [LARGE SCALE GENOMIC DNA]</scope>
    <source>
        <strain evidence="1 2">H23M54</strain>
    </source>
</reference>
<dbReference type="EMBL" id="CP041616">
    <property type="protein sequence ID" value="QDO87474.1"/>
    <property type="molecule type" value="Genomic_DNA"/>
</dbReference>
<dbReference type="OrthoDB" id="4548523at2"/>
<dbReference type="SUPFAM" id="SSF109854">
    <property type="entry name" value="DinB/YfiT-like putative metalloenzymes"/>
    <property type="match status" value="1"/>
</dbReference>
<dbReference type="InterPro" id="IPR034660">
    <property type="entry name" value="DinB/YfiT-like"/>
</dbReference>
<dbReference type="Proteomes" id="UP000315395">
    <property type="component" value="Chromosome"/>
</dbReference>
<accession>A0A516G7G6</accession>
<organism evidence="1 2">
    <name type="scientific">Ornithinimicrobium ciconiae</name>
    <dbReference type="NCBI Taxonomy" id="2594265"/>
    <lineage>
        <taxon>Bacteria</taxon>
        <taxon>Bacillati</taxon>
        <taxon>Actinomycetota</taxon>
        <taxon>Actinomycetes</taxon>
        <taxon>Micrococcales</taxon>
        <taxon>Ornithinimicrobiaceae</taxon>
        <taxon>Ornithinimicrobium</taxon>
    </lineage>
</organism>
<dbReference type="KEGG" id="orz:FNH13_03265"/>
<keyword evidence="2" id="KW-1185">Reference proteome</keyword>
<dbReference type="RefSeq" id="WP_143782132.1">
    <property type="nucleotide sequence ID" value="NZ_CP041616.1"/>
</dbReference>
<proteinExistence type="predicted"/>
<sequence>MTDNAFATNRQDPPHSGPERAILEGFLDFHRDTLLRKCEGLSDEQLKTRSCEPSTLTLLGLVRHLAEVEAWFNNDLTDGQIPGIYWSKADPDGDFDNVADAVVADDLATYRGTVERSRAFAGGVTDLDTVLTRSSSGNDITLRWIYVHMIEEYARHNGHADLLRQRIDGATGE</sequence>
<dbReference type="Gene3D" id="1.20.120.450">
    <property type="entry name" value="dinb family like domain"/>
    <property type="match status" value="1"/>
</dbReference>
<gene>
    <name evidence="1" type="ORF">FNH13_03265</name>
</gene>
<evidence type="ECO:0000313" key="2">
    <source>
        <dbReference type="Proteomes" id="UP000315395"/>
    </source>
</evidence>
<protein>
    <submittedName>
        <fullName evidence="1">DinB family protein</fullName>
    </submittedName>
</protein>
<dbReference type="AlphaFoldDB" id="A0A516G7G6"/>
<name>A0A516G7G6_9MICO</name>
<dbReference type="Pfam" id="PF04978">
    <property type="entry name" value="MST"/>
    <property type="match status" value="1"/>
</dbReference>
<evidence type="ECO:0000313" key="1">
    <source>
        <dbReference type="EMBL" id="QDO87474.1"/>
    </source>
</evidence>